<dbReference type="EMBL" id="CP001706">
    <property type="protein sequence ID" value="ACV08122.1"/>
    <property type="molecule type" value="Genomic_DNA"/>
</dbReference>
<dbReference type="OrthoDB" id="5485098at2"/>
<dbReference type="AlphaFoldDB" id="C7R063"/>
<organism evidence="4 5">
    <name type="scientific">Jonesia denitrificans (strain ATCC 14870 / DSM 20603 / BCRC 15368 / CIP 55.134 / JCM 11481 / NBRC 15587 / NCTC 10816 / Prevot 55134)</name>
    <name type="common">Listeria denitrificans</name>
    <dbReference type="NCBI Taxonomy" id="471856"/>
    <lineage>
        <taxon>Bacteria</taxon>
        <taxon>Bacillati</taxon>
        <taxon>Actinomycetota</taxon>
        <taxon>Actinomycetes</taxon>
        <taxon>Micrococcales</taxon>
        <taxon>Jonesiaceae</taxon>
        <taxon>Jonesia</taxon>
    </lineage>
</organism>
<dbReference type="HOGENOM" id="CLU_509745_0_0_11"/>
<feature type="domain" description="FHA" evidence="3">
    <location>
        <begin position="440"/>
        <end position="497"/>
    </location>
</feature>
<feature type="region of interest" description="Disordered" evidence="2">
    <location>
        <begin position="235"/>
        <end position="274"/>
    </location>
</feature>
<feature type="region of interest" description="Disordered" evidence="2">
    <location>
        <begin position="497"/>
        <end position="517"/>
    </location>
</feature>
<evidence type="ECO:0000256" key="1">
    <source>
        <dbReference type="ARBA" id="ARBA00022553"/>
    </source>
</evidence>
<feature type="compositionally biased region" description="Basic and acidic residues" evidence="2">
    <location>
        <begin position="360"/>
        <end position="373"/>
    </location>
</feature>
<keyword evidence="1" id="KW-0597">Phosphoprotein</keyword>
<dbReference type="InterPro" id="IPR008984">
    <property type="entry name" value="SMAD_FHA_dom_sf"/>
</dbReference>
<name>C7R063_JONDD</name>
<proteinExistence type="predicted"/>
<feature type="region of interest" description="Disordered" evidence="2">
    <location>
        <begin position="295"/>
        <end position="389"/>
    </location>
</feature>
<reference evidence="4 5" key="1">
    <citation type="journal article" date="2009" name="Stand. Genomic Sci.">
        <title>Complete genome sequence of Jonesia denitrificans type strain (Prevot 55134).</title>
        <authorList>
            <person name="Pukall R."/>
            <person name="Gehrich-Schroter G."/>
            <person name="Lapidus A."/>
            <person name="Nolan M."/>
            <person name="Glavina Del Rio T."/>
            <person name="Lucas S."/>
            <person name="Chen F."/>
            <person name="Tice H."/>
            <person name="Pitluck S."/>
            <person name="Cheng J.F."/>
            <person name="Copeland A."/>
            <person name="Saunders E."/>
            <person name="Brettin T."/>
            <person name="Detter J.C."/>
            <person name="Bruce D."/>
            <person name="Goodwin L."/>
            <person name="Pati A."/>
            <person name="Ivanova N."/>
            <person name="Mavromatis K."/>
            <person name="Ovchinnikova G."/>
            <person name="Chen A."/>
            <person name="Palaniappan K."/>
            <person name="Land M."/>
            <person name="Hauser L."/>
            <person name="Chang Y.J."/>
            <person name="Jeffries C.D."/>
            <person name="Chain P."/>
            <person name="Goker M."/>
            <person name="Bristow J."/>
            <person name="Eisen J.A."/>
            <person name="Markowitz V."/>
            <person name="Hugenholtz P."/>
            <person name="Kyrpides N.C."/>
            <person name="Klenk H.P."/>
            <person name="Han C."/>
        </authorList>
    </citation>
    <scope>NUCLEOTIDE SEQUENCE [LARGE SCALE GENOMIC DNA]</scope>
    <source>
        <strain evidence="5">ATCC 14870 / DSM 20603 / BCRC 15368 / CIP 55.134 / JCM 11481 / NBRC 15587 / NCTC 10816 / Prevot 55134</strain>
    </source>
</reference>
<evidence type="ECO:0000259" key="3">
    <source>
        <dbReference type="PROSITE" id="PS50006"/>
    </source>
</evidence>
<dbReference type="eggNOG" id="COG1716">
    <property type="taxonomic scope" value="Bacteria"/>
</dbReference>
<sequence length="534" mass="56889">MMLCRAGKGHLLTVARDNTFIVMRARRDDHPIDRETGVHLWHALSSDRGVQRCMSLLAQDGLEEMPDFALIQLRGTALHVIVRGLFTVLLLNHDGRYSSVDADGAATWREYADLPAAEFCIRGIPGLTLAGTDTDYLASGVTTVSLLCSLGWDDPDDPVLSTEHPATGAHQIARALTGSDDSPRPHNAAAPSSRKNGMTAVPEALKAQVKAWDRRQKAVTQVMPVVDDDLMEAAASRSGGSDDHGASRSAASPAPSPERHRSPADARTGWEQSSSAIASGAIPLPDYQALHTPNQAQRHVGGTPTLPPPPPPTAPRLGEATQPGLPAYLAQQTKAPTPTPSATSGAQPSAPQHPNPHHQVNPEHQPDSERQVTEEPQADPGSDDDHSSTILTGNLVEYRQAMETSSSLRVPSEPVSAGGAVPIPTLKLSNGVRIPLDRTVLIGRAPQASRLPVHELPRLVNVASPNNDVSRTHAQVRIDGELVLVTDLNSTNGVLLTEPGQQPRRLHPDEPTPLSSGALVDLGDGVTFELEDNR</sequence>
<dbReference type="PROSITE" id="PS50006">
    <property type="entry name" value="FHA_DOMAIN"/>
    <property type="match status" value="1"/>
</dbReference>
<dbReference type="Proteomes" id="UP000000628">
    <property type="component" value="Chromosome"/>
</dbReference>
<evidence type="ECO:0000313" key="5">
    <source>
        <dbReference type="Proteomes" id="UP000000628"/>
    </source>
</evidence>
<feature type="compositionally biased region" description="Pro residues" evidence="2">
    <location>
        <begin position="305"/>
        <end position="314"/>
    </location>
</feature>
<dbReference type="Gene3D" id="2.60.200.20">
    <property type="match status" value="1"/>
</dbReference>
<dbReference type="KEGG" id="jde:Jden_0457"/>
<dbReference type="SUPFAM" id="SSF49879">
    <property type="entry name" value="SMAD/FHA domain"/>
    <property type="match status" value="1"/>
</dbReference>
<keyword evidence="5" id="KW-1185">Reference proteome</keyword>
<dbReference type="InterPro" id="IPR000253">
    <property type="entry name" value="FHA_dom"/>
</dbReference>
<dbReference type="STRING" id="471856.Jden_0457"/>
<feature type="region of interest" description="Disordered" evidence="2">
    <location>
        <begin position="175"/>
        <end position="200"/>
    </location>
</feature>
<gene>
    <name evidence="4" type="ordered locus">Jden_0457</name>
</gene>
<dbReference type="CDD" id="cd00060">
    <property type="entry name" value="FHA"/>
    <property type="match status" value="1"/>
</dbReference>
<protein>
    <submittedName>
        <fullName evidence="4">FHA domain containing protein</fullName>
    </submittedName>
</protein>
<feature type="compositionally biased region" description="Low complexity" evidence="2">
    <location>
        <begin position="330"/>
        <end position="359"/>
    </location>
</feature>
<evidence type="ECO:0000256" key="2">
    <source>
        <dbReference type="SAM" id="MobiDB-lite"/>
    </source>
</evidence>
<evidence type="ECO:0000313" key="4">
    <source>
        <dbReference type="EMBL" id="ACV08122.1"/>
    </source>
</evidence>
<accession>C7R063</accession>
<dbReference type="Pfam" id="PF00498">
    <property type="entry name" value="FHA"/>
    <property type="match status" value="1"/>
</dbReference>
<dbReference type="SMART" id="SM00240">
    <property type="entry name" value="FHA"/>
    <property type="match status" value="1"/>
</dbReference>